<reference evidence="1 2" key="1">
    <citation type="submission" date="2013-12" db="EMBL/GenBank/DDBJ databases">
        <title>Ecological redundancy of diverse viral populations within a natural community.</title>
        <authorList>
            <person name="Gregory A.C."/>
            <person name="LaButti K."/>
            <person name="Copeland A."/>
            <person name="Woyke T."/>
            <person name="Sullivan M.B."/>
        </authorList>
    </citation>
    <scope>NUCLEOTIDE SEQUENCE [LARGE SCALE GENOMIC DNA]</scope>
    <source>
        <strain evidence="1">Syn7803C58</strain>
    </source>
</reference>
<gene>
    <name evidence="1" type="ORF">Syn7803C58_24</name>
</gene>
<dbReference type="EMBL" id="KJ019037">
    <property type="protein sequence ID" value="AIX16549.1"/>
    <property type="molecule type" value="Genomic_DNA"/>
</dbReference>
<name>A0A0E3EVE7_9CAUD</name>
<dbReference type="Proteomes" id="UP000185318">
    <property type="component" value="Segment"/>
</dbReference>
<proteinExistence type="predicted"/>
<evidence type="ECO:0000313" key="1">
    <source>
        <dbReference type="EMBL" id="AIX16549.1"/>
    </source>
</evidence>
<protein>
    <submittedName>
        <fullName evidence="1">Uncharacterized protein</fullName>
    </submittedName>
</protein>
<accession>A0A0E3EVE7</accession>
<sequence>MVATITASPVMAYGYRQPYYQQPPVVIQHPAPVIIQQPRPSTLETVLGIAVIGAGLYWNSPAYQNDHGYYNGNRNHHHNQYQGGKTYVICNDYGRRYYC</sequence>
<organism evidence="1 2">
    <name type="scientific">Synechococcus phage ACG-2014f</name>
    <dbReference type="NCBI Taxonomy" id="1493511"/>
    <lineage>
        <taxon>Viruses</taxon>
        <taxon>Duplodnaviria</taxon>
        <taxon>Heunggongvirae</taxon>
        <taxon>Uroviricota</taxon>
        <taxon>Caudoviricetes</taxon>
        <taxon>Pantevenvirales</taxon>
        <taxon>Kyanoviridae</taxon>
        <taxon>Atlauavirus</taxon>
        <taxon>Atlauavirus tusconc8</taxon>
    </lineage>
</organism>
<evidence type="ECO:0000313" key="2">
    <source>
        <dbReference type="Proteomes" id="UP000185318"/>
    </source>
</evidence>